<protein>
    <submittedName>
        <fullName evidence="1">Uncharacterized protein</fullName>
    </submittedName>
</protein>
<dbReference type="EMBL" id="KQ241885">
    <property type="protein sequence ID" value="KNC82856.1"/>
    <property type="molecule type" value="Genomic_DNA"/>
</dbReference>
<dbReference type="GeneID" id="25905360"/>
<name>A0A0L0G1Z8_9EUKA</name>
<sequence>MSLKRKSMDLTSACADAFYSCAYQNEEGARKIGRFDSNNRYYQQMSDVHTSNSPEPNCGFSQQAFQQSQHMHMEYSLSAVPQHRFITSSCSY</sequence>
<accession>A0A0L0G1Z8</accession>
<evidence type="ECO:0000313" key="1">
    <source>
        <dbReference type="EMBL" id="KNC82856.1"/>
    </source>
</evidence>
<reference evidence="1 2" key="1">
    <citation type="submission" date="2011-02" db="EMBL/GenBank/DDBJ databases">
        <title>The Genome Sequence of Sphaeroforma arctica JP610.</title>
        <authorList>
            <consortium name="The Broad Institute Genome Sequencing Platform"/>
            <person name="Russ C."/>
            <person name="Cuomo C."/>
            <person name="Young S.K."/>
            <person name="Zeng Q."/>
            <person name="Gargeya S."/>
            <person name="Alvarado L."/>
            <person name="Berlin A."/>
            <person name="Chapman S.B."/>
            <person name="Chen Z."/>
            <person name="Freedman E."/>
            <person name="Gellesch M."/>
            <person name="Goldberg J."/>
            <person name="Griggs A."/>
            <person name="Gujja S."/>
            <person name="Heilman E."/>
            <person name="Heiman D."/>
            <person name="Howarth C."/>
            <person name="Mehta T."/>
            <person name="Neiman D."/>
            <person name="Pearson M."/>
            <person name="Roberts A."/>
            <person name="Saif S."/>
            <person name="Shea T."/>
            <person name="Shenoy N."/>
            <person name="Sisk P."/>
            <person name="Stolte C."/>
            <person name="Sykes S."/>
            <person name="White J."/>
            <person name="Yandava C."/>
            <person name="Burger G."/>
            <person name="Gray M.W."/>
            <person name="Holland P.W.H."/>
            <person name="King N."/>
            <person name="Lang F.B.F."/>
            <person name="Roger A.J."/>
            <person name="Ruiz-Trillo I."/>
            <person name="Haas B."/>
            <person name="Nusbaum C."/>
            <person name="Birren B."/>
        </authorList>
    </citation>
    <scope>NUCLEOTIDE SEQUENCE [LARGE SCALE GENOMIC DNA]</scope>
    <source>
        <strain evidence="1 2">JP610</strain>
    </source>
</reference>
<dbReference type="AlphaFoldDB" id="A0A0L0G1Z8"/>
<organism evidence="1 2">
    <name type="scientific">Sphaeroforma arctica JP610</name>
    <dbReference type="NCBI Taxonomy" id="667725"/>
    <lineage>
        <taxon>Eukaryota</taxon>
        <taxon>Ichthyosporea</taxon>
        <taxon>Ichthyophonida</taxon>
        <taxon>Sphaeroforma</taxon>
    </lineage>
</organism>
<dbReference type="RefSeq" id="XP_014156758.1">
    <property type="nucleotide sequence ID" value="XM_014301283.1"/>
</dbReference>
<evidence type="ECO:0000313" key="2">
    <source>
        <dbReference type="Proteomes" id="UP000054560"/>
    </source>
</evidence>
<gene>
    <name evidence="1" type="ORF">SARC_04856</name>
</gene>
<proteinExistence type="predicted"/>
<dbReference type="Proteomes" id="UP000054560">
    <property type="component" value="Unassembled WGS sequence"/>
</dbReference>
<keyword evidence="2" id="KW-1185">Reference proteome</keyword>